<evidence type="ECO:0000256" key="9">
    <source>
        <dbReference type="SAM" id="MobiDB-lite"/>
    </source>
</evidence>
<feature type="transmembrane region" description="Helical" evidence="10">
    <location>
        <begin position="207"/>
        <end position="226"/>
    </location>
</feature>
<evidence type="ECO:0000256" key="11">
    <source>
        <dbReference type="SAM" id="SignalP"/>
    </source>
</evidence>
<dbReference type="AlphaFoldDB" id="A0AAU3IA97"/>
<organism evidence="14">
    <name type="scientific">Streptomyces sp. NBC_01393</name>
    <dbReference type="NCBI Taxonomy" id="2903851"/>
    <lineage>
        <taxon>Bacteria</taxon>
        <taxon>Bacillati</taxon>
        <taxon>Actinomycetota</taxon>
        <taxon>Actinomycetes</taxon>
        <taxon>Kitasatosporales</taxon>
        <taxon>Streptomycetaceae</taxon>
        <taxon>Streptomyces</taxon>
    </lineage>
</organism>
<keyword evidence="5" id="KW-0130">Cell adhesion</keyword>
<feature type="domain" description="Chaplin" evidence="13">
    <location>
        <begin position="43"/>
        <end position="83"/>
    </location>
</feature>
<reference evidence="14" key="1">
    <citation type="submission" date="2022-10" db="EMBL/GenBank/DDBJ databases">
        <title>The complete genomes of actinobacterial strains from the NBC collection.</title>
        <authorList>
            <person name="Joergensen T.S."/>
            <person name="Alvarez Arevalo M."/>
            <person name="Sterndorff E.B."/>
            <person name="Faurdal D."/>
            <person name="Vuksanovic O."/>
            <person name="Mourched A.-S."/>
            <person name="Charusanti P."/>
            <person name="Shaw S."/>
            <person name="Blin K."/>
            <person name="Weber T."/>
        </authorList>
    </citation>
    <scope>NUCLEOTIDE SEQUENCE</scope>
    <source>
        <strain evidence="14">NBC_01393</strain>
    </source>
</reference>
<comment type="subcellular location">
    <subcellularLocation>
        <location evidence="1">Secreted</location>
        <location evidence="1">Cell wall</location>
    </subcellularLocation>
</comment>
<dbReference type="InterPro" id="IPR019931">
    <property type="entry name" value="LPXTG_anchor"/>
</dbReference>
<dbReference type="InterPro" id="IPR005528">
    <property type="entry name" value="ChpA-H"/>
</dbReference>
<keyword evidence="10" id="KW-1133">Transmembrane helix</keyword>
<keyword evidence="2" id="KW-0134">Cell wall</keyword>
<keyword evidence="10" id="KW-0472">Membrane</keyword>
<sequence>MRRATRNRVLAVAAVSGAMAVALPASAVFAADGADAGATAADSPGVLSGNNIQVPLSGALNLCGNTVDVVGLLNPAVGNVCKNKDTAKADGAETGGGSDTSGGASADGRVTDSPGLISGNGLQLPVDLPVNVSGNSVNAVGVGNPAFGNQSVNGGDHSHPRVPRTTPAPRPSAPTPPVSRTPAPRHEAVPDTPDMATSTLAHTGADLTVPALAGGAASLLAGALLYRRFRPSR</sequence>
<feature type="region of interest" description="Disordered" evidence="9">
    <location>
        <begin position="87"/>
        <end position="118"/>
    </location>
</feature>
<dbReference type="PROSITE" id="PS51884">
    <property type="entry name" value="CHAPLIN"/>
    <property type="match status" value="2"/>
</dbReference>
<evidence type="ECO:0000256" key="3">
    <source>
        <dbReference type="ARBA" id="ARBA00022525"/>
    </source>
</evidence>
<gene>
    <name evidence="14" type="ORF">OG699_19655</name>
</gene>
<dbReference type="GO" id="GO:0007155">
    <property type="term" value="P:cell adhesion"/>
    <property type="evidence" value="ECO:0007669"/>
    <property type="project" value="UniProtKB-KW"/>
</dbReference>
<evidence type="ECO:0000256" key="8">
    <source>
        <dbReference type="PROSITE-ProRule" id="PRU01232"/>
    </source>
</evidence>
<feature type="compositionally biased region" description="Pro residues" evidence="9">
    <location>
        <begin position="166"/>
        <end position="179"/>
    </location>
</feature>
<dbReference type="EMBL" id="CP109546">
    <property type="protein sequence ID" value="WTZ14784.1"/>
    <property type="molecule type" value="Genomic_DNA"/>
</dbReference>
<dbReference type="PROSITE" id="PS50847">
    <property type="entry name" value="GRAM_POS_ANCHORING"/>
    <property type="match status" value="1"/>
</dbReference>
<feature type="region of interest" description="Disordered" evidence="9">
    <location>
        <begin position="143"/>
        <end position="198"/>
    </location>
</feature>
<evidence type="ECO:0000256" key="1">
    <source>
        <dbReference type="ARBA" id="ARBA00004191"/>
    </source>
</evidence>
<keyword evidence="10" id="KW-0812">Transmembrane</keyword>
<feature type="domain" description="Chaplin" evidence="13">
    <location>
        <begin position="113"/>
        <end position="153"/>
    </location>
</feature>
<evidence type="ECO:0000256" key="6">
    <source>
        <dbReference type="ARBA" id="ARBA00023087"/>
    </source>
</evidence>
<accession>A0AAU3IA97</accession>
<dbReference type="Pfam" id="PF03777">
    <property type="entry name" value="ChpA-C"/>
    <property type="match status" value="2"/>
</dbReference>
<keyword evidence="3" id="KW-0964">Secreted</keyword>
<evidence type="ECO:0000313" key="14">
    <source>
        <dbReference type="EMBL" id="WTZ14784.1"/>
    </source>
</evidence>
<evidence type="ECO:0000256" key="10">
    <source>
        <dbReference type="SAM" id="Phobius"/>
    </source>
</evidence>
<name>A0AAU3IA97_9ACTN</name>
<protein>
    <submittedName>
        <fullName evidence="14">Chaplin</fullName>
    </submittedName>
</protein>
<evidence type="ECO:0000256" key="7">
    <source>
        <dbReference type="ARBA" id="ARBA00023088"/>
    </source>
</evidence>
<evidence type="ECO:0000256" key="4">
    <source>
        <dbReference type="ARBA" id="ARBA00022729"/>
    </source>
</evidence>
<feature type="signal peptide" evidence="11">
    <location>
        <begin position="1"/>
        <end position="30"/>
    </location>
</feature>
<proteinExistence type="predicted"/>
<keyword evidence="4 11" id="KW-0732">Signal</keyword>
<evidence type="ECO:0000259" key="13">
    <source>
        <dbReference type="PROSITE" id="PS51884"/>
    </source>
</evidence>
<feature type="domain" description="Gram-positive cocci surface proteins LPxTG" evidence="12">
    <location>
        <begin position="200"/>
        <end position="233"/>
    </location>
</feature>
<feature type="chain" id="PRO_5044018917" evidence="11">
    <location>
        <begin position="31"/>
        <end position="233"/>
    </location>
</feature>
<keyword evidence="7" id="KW-0572">Peptidoglycan-anchor</keyword>
<keyword evidence="6 8" id="KW-0034">Amyloid</keyword>
<evidence type="ECO:0000259" key="12">
    <source>
        <dbReference type="PROSITE" id="PS50847"/>
    </source>
</evidence>
<evidence type="ECO:0000256" key="5">
    <source>
        <dbReference type="ARBA" id="ARBA00022889"/>
    </source>
</evidence>
<evidence type="ECO:0000256" key="2">
    <source>
        <dbReference type="ARBA" id="ARBA00022512"/>
    </source>
</evidence>